<evidence type="ECO:0000313" key="1">
    <source>
        <dbReference type="EMBL" id="TDU43391.1"/>
    </source>
</evidence>
<dbReference type="Proteomes" id="UP000294689">
    <property type="component" value="Unassembled WGS sequence"/>
</dbReference>
<accession>A0A4R7Q954</accession>
<comment type="caution">
    <text evidence="1">The sequence shown here is derived from an EMBL/GenBank/DDBJ whole genome shotgun (WGS) entry which is preliminary data.</text>
</comment>
<name>A0A4R7Q954_9FLAO</name>
<protein>
    <submittedName>
        <fullName evidence="1">Uncharacterized protein</fullName>
    </submittedName>
</protein>
<keyword evidence="2" id="KW-1185">Reference proteome</keyword>
<organism evidence="1 2">
    <name type="scientific">Gelidibacter sediminis</name>
    <dbReference type="NCBI Taxonomy" id="1608710"/>
    <lineage>
        <taxon>Bacteria</taxon>
        <taxon>Pseudomonadati</taxon>
        <taxon>Bacteroidota</taxon>
        <taxon>Flavobacteriia</taxon>
        <taxon>Flavobacteriales</taxon>
        <taxon>Flavobacteriaceae</taxon>
        <taxon>Gelidibacter</taxon>
    </lineage>
</organism>
<gene>
    <name evidence="1" type="ORF">BXY82_0802</name>
</gene>
<sequence>MRKQNKIYLYISNKANSKGFAFFFALDGEFWAK</sequence>
<dbReference type="EMBL" id="SOBW01000007">
    <property type="protein sequence ID" value="TDU43391.1"/>
    <property type="molecule type" value="Genomic_DNA"/>
</dbReference>
<evidence type="ECO:0000313" key="2">
    <source>
        <dbReference type="Proteomes" id="UP000294689"/>
    </source>
</evidence>
<reference evidence="1 2" key="1">
    <citation type="submission" date="2019-03" db="EMBL/GenBank/DDBJ databases">
        <title>Genomic Encyclopedia of Archaeal and Bacterial Type Strains, Phase II (KMG-II): from individual species to whole genera.</title>
        <authorList>
            <person name="Goeker M."/>
        </authorList>
    </citation>
    <scope>NUCLEOTIDE SEQUENCE [LARGE SCALE GENOMIC DNA]</scope>
    <source>
        <strain evidence="1 2">DSM 28135</strain>
    </source>
</reference>
<proteinExistence type="predicted"/>
<dbReference type="AlphaFoldDB" id="A0A4R7Q954"/>